<dbReference type="AlphaFoldDB" id="A0A016SWX7"/>
<name>A0A016SWX7_9BILA</name>
<accession>A0A016SWX7</accession>
<reference evidence="2" key="1">
    <citation type="journal article" date="2015" name="Nat. Genet.">
        <title>The genome and transcriptome of the zoonotic hookworm Ancylostoma ceylanicum identify infection-specific gene families.</title>
        <authorList>
            <person name="Schwarz E.M."/>
            <person name="Hu Y."/>
            <person name="Antoshechkin I."/>
            <person name="Miller M.M."/>
            <person name="Sternberg P.W."/>
            <person name="Aroian R.V."/>
        </authorList>
    </citation>
    <scope>NUCLEOTIDE SEQUENCE</scope>
    <source>
        <strain evidence="2">HY135</strain>
    </source>
</reference>
<dbReference type="EMBL" id="JARK01001502">
    <property type="protein sequence ID" value="EYB94891.1"/>
    <property type="molecule type" value="Genomic_DNA"/>
</dbReference>
<sequence length="105" mass="11983">MVYLYLAPFEFKQMGMAGGPNVPIRVAQPRLFFLHDDAHPRITVNSQHTCVIAYIIVVTMSKIPKMTNVLSAFSSRFMLFLRSLTRIRTLQRNVAQPNIMAANEE</sequence>
<keyword evidence="2" id="KW-1185">Reference proteome</keyword>
<protein>
    <submittedName>
        <fullName evidence="1">Uncharacterized protein</fullName>
    </submittedName>
</protein>
<evidence type="ECO:0000313" key="1">
    <source>
        <dbReference type="EMBL" id="EYB94891.1"/>
    </source>
</evidence>
<evidence type="ECO:0000313" key="2">
    <source>
        <dbReference type="Proteomes" id="UP000024635"/>
    </source>
</evidence>
<organism evidence="1 2">
    <name type="scientific">Ancylostoma ceylanicum</name>
    <dbReference type="NCBI Taxonomy" id="53326"/>
    <lineage>
        <taxon>Eukaryota</taxon>
        <taxon>Metazoa</taxon>
        <taxon>Ecdysozoa</taxon>
        <taxon>Nematoda</taxon>
        <taxon>Chromadorea</taxon>
        <taxon>Rhabditida</taxon>
        <taxon>Rhabditina</taxon>
        <taxon>Rhabditomorpha</taxon>
        <taxon>Strongyloidea</taxon>
        <taxon>Ancylostomatidae</taxon>
        <taxon>Ancylostomatinae</taxon>
        <taxon>Ancylostoma</taxon>
    </lineage>
</organism>
<gene>
    <name evidence="1" type="primary">Acey_s0166.g74</name>
    <name evidence="1" type="ORF">Y032_0166g74</name>
</gene>
<proteinExistence type="predicted"/>
<comment type="caution">
    <text evidence="1">The sequence shown here is derived from an EMBL/GenBank/DDBJ whole genome shotgun (WGS) entry which is preliminary data.</text>
</comment>
<dbReference type="Proteomes" id="UP000024635">
    <property type="component" value="Unassembled WGS sequence"/>
</dbReference>